<keyword evidence="4" id="KW-1185">Reference proteome</keyword>
<dbReference type="InterPro" id="IPR016040">
    <property type="entry name" value="NAD(P)-bd_dom"/>
</dbReference>
<protein>
    <recommendedName>
        <fullName evidence="1">NAD(P)-binding domain-containing protein</fullName>
    </recommendedName>
</protein>
<dbReference type="SUPFAM" id="SSF51735">
    <property type="entry name" value="NAD(P)-binding Rossmann-fold domains"/>
    <property type="match status" value="1"/>
</dbReference>
<comment type="caution">
    <text evidence="3">The sequence shown here is derived from an EMBL/GenBank/DDBJ whole genome shotgun (WGS) entry which is preliminary data.</text>
</comment>
<accession>A0AA37PJI1</accession>
<dbReference type="Gene3D" id="3.40.50.720">
    <property type="entry name" value="NAD(P)-binding Rossmann-like Domain"/>
    <property type="match status" value="1"/>
</dbReference>
<evidence type="ECO:0000259" key="1">
    <source>
        <dbReference type="Pfam" id="PF13460"/>
    </source>
</evidence>
<reference evidence="3" key="4">
    <citation type="submission" date="2022-04" db="EMBL/GenBank/DDBJ databases">
        <authorList>
            <person name="Komine T."/>
            <person name="Fukano H."/>
            <person name="Wada S."/>
        </authorList>
    </citation>
    <scope>NUCLEOTIDE SEQUENCE</scope>
    <source>
        <strain evidence="3">NJB18185</strain>
    </source>
</reference>
<evidence type="ECO:0000313" key="4">
    <source>
        <dbReference type="Proteomes" id="UP000245060"/>
    </source>
</evidence>
<reference evidence="4" key="2">
    <citation type="submission" date="2018-04" db="EMBL/GenBank/DDBJ databases">
        <title>Draft genome sequence of Mycobacterium montefiorense isolated from Japanese black salamander.</title>
        <authorList>
            <person name="Fukano H."/>
            <person name="Yoshida M."/>
            <person name="Shimizu A."/>
            <person name="Iwao H."/>
            <person name="Kurata O."/>
            <person name="Katayama Y."/>
            <person name="Omatsu T."/>
            <person name="Mizutani T."/>
            <person name="Wada S."/>
            <person name="Hoshino Y."/>
        </authorList>
    </citation>
    <scope>NUCLEOTIDE SEQUENCE [LARGE SCALE GENOMIC DNA]</scope>
    <source>
        <strain evidence="4">BS</strain>
    </source>
</reference>
<feature type="domain" description="NAD(P)-binding" evidence="1">
    <location>
        <begin position="8"/>
        <end position="124"/>
    </location>
</feature>
<dbReference type="NCBIfam" id="NF008972">
    <property type="entry name" value="PRK12320.1"/>
    <property type="match status" value="1"/>
</dbReference>
<dbReference type="InterPro" id="IPR036291">
    <property type="entry name" value="NAD(P)-bd_dom_sf"/>
</dbReference>
<name>A0AA37PJI1_9MYCO</name>
<proteinExistence type="predicted"/>
<dbReference type="EMBL" id="BQYH01000005">
    <property type="protein sequence ID" value="GKU71197.1"/>
    <property type="molecule type" value="Genomic_DNA"/>
</dbReference>
<dbReference type="RefSeq" id="WP_108923552.1">
    <property type="nucleotide sequence ID" value="NZ_BFCH01000018.1"/>
</dbReference>
<organism evidence="3 5">
    <name type="scientific">Mycobacterium montefiorense</name>
    <dbReference type="NCBI Taxonomy" id="154654"/>
    <lineage>
        <taxon>Bacteria</taxon>
        <taxon>Bacillati</taxon>
        <taxon>Actinomycetota</taxon>
        <taxon>Actinomycetes</taxon>
        <taxon>Mycobacteriales</taxon>
        <taxon>Mycobacteriaceae</taxon>
        <taxon>Mycobacterium</taxon>
        <taxon>Mycobacterium simiae complex</taxon>
    </lineage>
</organism>
<gene>
    <name evidence="2" type="ORF">MmonteBS_33170</name>
    <name evidence="3" type="ORF">NJB18185_09730</name>
</gene>
<dbReference type="Proteomes" id="UP001139505">
    <property type="component" value="Unassembled WGS sequence"/>
</dbReference>
<evidence type="ECO:0000313" key="2">
    <source>
        <dbReference type="EMBL" id="GBG38945.1"/>
    </source>
</evidence>
<evidence type="ECO:0000313" key="5">
    <source>
        <dbReference type="Proteomes" id="UP001139505"/>
    </source>
</evidence>
<dbReference type="Pfam" id="PF13460">
    <property type="entry name" value="NAD_binding_10"/>
    <property type="match status" value="1"/>
</dbReference>
<reference evidence="3" key="3">
    <citation type="journal article" date="2022" name="Microbiol. Resour. Announc.">
        <title>Draft Genome Sequences of Eight Mycobacterium montefiorense Strains Isolated from Salamanders in Captivity.</title>
        <authorList>
            <person name="Komine T."/>
            <person name="Ihara H."/>
            <person name="Fukano H."/>
            <person name="Hoshino Y."/>
            <person name="Kurata O."/>
            <person name="Wada S."/>
        </authorList>
    </citation>
    <scope>NUCLEOTIDE SEQUENCE</scope>
    <source>
        <strain evidence="3">NJB18185</strain>
    </source>
</reference>
<sequence length="707" mass="75500">MHILVTDATGTVGRLVARQLIAAGHSVTGISERPDARLDPAVEFVCAPLSDPVLQELANEADAVIHLAPVDPSAPGSADITGVAHVTHTAGRAGARLLFVSQAAGAREIYQPAEDLVSSSLGPSLIVRIAPPVGRQLDWMVCRTVATLLRAKVSSQPMRVLHLDDLVRFLVLALNSDRTGVVDLATPDTTNVVTAWRLLRSVDPRSRNHRIRGWSALIPPMDIVAAQEGWMFEFGWPAFDAVADTARGLVGRRLTADGAISHGVQMALPVEVVPRPAPSDELRSAAPEGVEGEFDDRIDPRFPVFATNGLTEALPGPLTPITLDIQLSGLRTASRVMGQALALGGVVDDEWGSRAIAVFGHRPYVGVSANAVAANQLLGWDDKALVRNALVDQPQVGDVLPFGRPRLAGGALGSVAKAVATTRSLALLRHLKANTRSYSAVSNVEHADATQLGLLPDAGLGVRVRLLRDRIHQGWILTALWLIDAGVTAAALEHTAARSRVPGVGAIMESDRVADEIAELTAALRADPPLRAMAQEGNLASIRALSSSTAGLLDVAIGRIGHRGPGDAELASQVFSDNPAMLLAAAAETAAAPTEPDPPATLVQRIATHARVSRELAHDTTLRFTHELRMTLRELGSRRVDADLIDIVDDVHYLTCDELVTMPSDARLRIKRRRAERERLQAQHPPEVIDHDWIPVDRPSGQQISQG</sequence>
<reference evidence="2" key="1">
    <citation type="journal article" date="2018" name="Genome Announc.">
        <title>Draft Genome Sequence of Mycobacterium montefiorense Isolated from Japanese Black Salamander (Hynobius nigrescens).</title>
        <authorList>
            <person name="Fukano H."/>
            <person name="Yoshida M."/>
            <person name="Shimizu A."/>
            <person name="Iwao H."/>
            <person name="Katayama Y."/>
            <person name="Omatsu T."/>
            <person name="Mizutani T."/>
            <person name="Kurata O."/>
            <person name="Wada S."/>
            <person name="Hoshino Y."/>
        </authorList>
    </citation>
    <scope>NUCLEOTIDE SEQUENCE</scope>
    <source>
        <strain evidence="2">BS</strain>
    </source>
</reference>
<evidence type="ECO:0000313" key="3">
    <source>
        <dbReference type="EMBL" id="GKU71197.1"/>
    </source>
</evidence>
<dbReference type="Proteomes" id="UP000245060">
    <property type="component" value="Unassembled WGS sequence"/>
</dbReference>
<dbReference type="EMBL" id="BFCH01000018">
    <property type="protein sequence ID" value="GBG38945.1"/>
    <property type="molecule type" value="Genomic_DNA"/>
</dbReference>
<dbReference type="AlphaFoldDB" id="A0AA37PJI1"/>